<protein>
    <submittedName>
        <fullName evidence="2">Uncharacterized protein</fullName>
    </submittedName>
</protein>
<gene>
    <name evidence="2" type="ORF">FPHYL_6188</name>
</gene>
<evidence type="ECO:0000256" key="1">
    <source>
        <dbReference type="SAM" id="MobiDB-lite"/>
    </source>
</evidence>
<sequence>MTWATREDNTCLRARQLRRFYEKHISSEGPLKYADKITQSDIDLATALAPDYSLELCAKGEQEYPEQWALKPKSLSFILSNFRPKAKEFKAAMDNAIEAAMTEEVTDIPPVFLGDNGDRAHIRFLVLLTDRLKQLLQEAKEETEAAEEEAEQYLARAEKAEAELKKLLEELEEEDDESEEGEEGEEEDEDEGDRRRKKRKIDEASDEVRETIHCSLPGASTRK</sequence>
<accession>A0A8H5JUM2</accession>
<keyword evidence="3" id="KW-1185">Reference proteome</keyword>
<name>A0A8H5JUM2_9HYPO</name>
<feature type="region of interest" description="Disordered" evidence="1">
    <location>
        <begin position="164"/>
        <end position="223"/>
    </location>
</feature>
<feature type="compositionally biased region" description="Basic and acidic residues" evidence="1">
    <location>
        <begin position="200"/>
        <end position="212"/>
    </location>
</feature>
<evidence type="ECO:0000313" key="3">
    <source>
        <dbReference type="Proteomes" id="UP000582016"/>
    </source>
</evidence>
<organism evidence="2 3">
    <name type="scientific">Fusarium phyllophilum</name>
    <dbReference type="NCBI Taxonomy" id="47803"/>
    <lineage>
        <taxon>Eukaryota</taxon>
        <taxon>Fungi</taxon>
        <taxon>Dikarya</taxon>
        <taxon>Ascomycota</taxon>
        <taxon>Pezizomycotina</taxon>
        <taxon>Sordariomycetes</taxon>
        <taxon>Hypocreomycetidae</taxon>
        <taxon>Hypocreales</taxon>
        <taxon>Nectriaceae</taxon>
        <taxon>Fusarium</taxon>
        <taxon>Fusarium fujikuroi species complex</taxon>
    </lineage>
</organism>
<proteinExistence type="predicted"/>
<comment type="caution">
    <text evidence="2">The sequence shown here is derived from an EMBL/GenBank/DDBJ whole genome shotgun (WGS) entry which is preliminary data.</text>
</comment>
<feature type="compositionally biased region" description="Acidic residues" evidence="1">
    <location>
        <begin position="170"/>
        <end position="191"/>
    </location>
</feature>
<evidence type="ECO:0000313" key="2">
    <source>
        <dbReference type="EMBL" id="KAF5561454.1"/>
    </source>
</evidence>
<dbReference type="Proteomes" id="UP000582016">
    <property type="component" value="Unassembled WGS sequence"/>
</dbReference>
<reference evidence="2 3" key="1">
    <citation type="submission" date="2020-05" db="EMBL/GenBank/DDBJ databases">
        <title>Identification and distribution of gene clusters putatively required for synthesis of sphingolipid metabolism inhibitors in phylogenetically diverse species of the filamentous fungus Fusarium.</title>
        <authorList>
            <person name="Kim H.-S."/>
            <person name="Busman M."/>
            <person name="Brown D.W."/>
            <person name="Divon H."/>
            <person name="Uhlig S."/>
            <person name="Proctor R.H."/>
        </authorList>
    </citation>
    <scope>NUCLEOTIDE SEQUENCE [LARGE SCALE GENOMIC DNA]</scope>
    <source>
        <strain evidence="2 3">NRRL 13617</strain>
    </source>
</reference>
<dbReference type="EMBL" id="JAAOAQ010000212">
    <property type="protein sequence ID" value="KAF5561454.1"/>
    <property type="molecule type" value="Genomic_DNA"/>
</dbReference>
<dbReference type="OrthoDB" id="5080391at2759"/>
<dbReference type="AlphaFoldDB" id="A0A8H5JUM2"/>